<dbReference type="OrthoDB" id="9766796at2"/>
<dbReference type="EMBL" id="CP000781">
    <property type="protein sequence ID" value="ABS66058.1"/>
    <property type="molecule type" value="Genomic_DNA"/>
</dbReference>
<dbReference type="Proteomes" id="UP000002417">
    <property type="component" value="Chromosome"/>
</dbReference>
<dbReference type="KEGG" id="xau:Xaut_0807"/>
<gene>
    <name evidence="2" type="ordered locus">Xaut_0807</name>
</gene>
<evidence type="ECO:0000259" key="1">
    <source>
        <dbReference type="Pfam" id="PF16289"/>
    </source>
</evidence>
<protein>
    <recommendedName>
        <fullName evidence="1">DUF4935 domain-containing protein</fullName>
    </recommendedName>
</protein>
<organism evidence="2 3">
    <name type="scientific">Xanthobacter autotrophicus (strain ATCC BAA-1158 / Py2)</name>
    <dbReference type="NCBI Taxonomy" id="78245"/>
    <lineage>
        <taxon>Bacteria</taxon>
        <taxon>Pseudomonadati</taxon>
        <taxon>Pseudomonadota</taxon>
        <taxon>Alphaproteobacteria</taxon>
        <taxon>Hyphomicrobiales</taxon>
        <taxon>Xanthobacteraceae</taxon>
        <taxon>Xanthobacter</taxon>
    </lineage>
</organism>
<dbReference type="InterPro" id="IPR032557">
    <property type="entry name" value="DUF4935"/>
</dbReference>
<evidence type="ECO:0000313" key="3">
    <source>
        <dbReference type="Proteomes" id="UP000002417"/>
    </source>
</evidence>
<dbReference type="Pfam" id="PF16289">
    <property type="entry name" value="PIN_12"/>
    <property type="match status" value="1"/>
</dbReference>
<reference evidence="2 3" key="1">
    <citation type="submission" date="2007-07" db="EMBL/GenBank/DDBJ databases">
        <title>Complete sequence of chromosome of Xanthobacter autotrophicus Py2.</title>
        <authorList>
            <consortium name="US DOE Joint Genome Institute"/>
            <person name="Copeland A."/>
            <person name="Lucas S."/>
            <person name="Lapidus A."/>
            <person name="Barry K."/>
            <person name="Glavina del Rio T."/>
            <person name="Hammon N."/>
            <person name="Israni S."/>
            <person name="Dalin E."/>
            <person name="Tice H."/>
            <person name="Pitluck S."/>
            <person name="Sims D."/>
            <person name="Brettin T."/>
            <person name="Bruce D."/>
            <person name="Detter J.C."/>
            <person name="Han C."/>
            <person name="Tapia R."/>
            <person name="Brainard J."/>
            <person name="Schmutz J."/>
            <person name="Larimer F."/>
            <person name="Land M."/>
            <person name="Hauser L."/>
            <person name="Kyrpides N."/>
            <person name="Kim E."/>
            <person name="Ensigns S.A."/>
            <person name="Richardson P."/>
        </authorList>
    </citation>
    <scope>NUCLEOTIDE SEQUENCE [LARGE SCALE GENOMIC DNA]</scope>
    <source>
        <strain evidence="3">ATCC BAA-1158 / Py2</strain>
    </source>
</reference>
<feature type="domain" description="DUF4935" evidence="1">
    <location>
        <begin position="22"/>
        <end position="189"/>
    </location>
</feature>
<keyword evidence="3" id="KW-1185">Reference proteome</keyword>
<proteinExistence type="predicted"/>
<name>A7IDG5_XANP2</name>
<accession>A7IDG5</accession>
<dbReference type="STRING" id="78245.Xaut_0807"/>
<dbReference type="AlphaFoldDB" id="A7IDG5"/>
<dbReference type="eggNOG" id="ENOG502Z9B1">
    <property type="taxonomic scope" value="Bacteria"/>
</dbReference>
<sequence length="393" mass="43277">MPILPEDELLDLLRDGTISALTIDTNIFDEKGLQLGSAPLATVAALSNRPFSFLLSGTVAQEVRGHIEKKAEEALRSVRKAIGEALFAFETVQPTRDEILNQITGAQAPAGAAQSRFAEYVDQSGCEILNDEELVTTKDLFEGYFAGHPPFGTGKKKDEFPDALALRALEATATARATAILVVSKDGDWRNFCEESQRLYLVPELETALSLLNDPPLVVRQAILTWLGPEDDGRAEIQHDLENRITDLDVAISGYATSGEMEAVPYGAELHSLDWPDDAEVDIIETSEPDENGVVSAVLSMPLSVDLRVHVELSFSVWDSIDRESISMGGRSVEYDETRDIRATVMVNINDLGGEDQYIEFVSCEIDLKGLDVDLGDVDMFEPEDYYDDRDEQ</sequence>
<evidence type="ECO:0000313" key="2">
    <source>
        <dbReference type="EMBL" id="ABS66058.1"/>
    </source>
</evidence>
<dbReference type="HOGENOM" id="CLU_063004_1_0_5"/>